<comment type="caution">
    <text evidence="2">The sequence shown here is derived from an EMBL/GenBank/DDBJ whole genome shotgun (WGS) entry which is preliminary data.</text>
</comment>
<keyword evidence="1" id="KW-1133">Transmembrane helix</keyword>
<evidence type="ECO:0000313" key="2">
    <source>
        <dbReference type="EMBL" id="OBA26619.1"/>
    </source>
</evidence>
<feature type="transmembrane region" description="Helical" evidence="1">
    <location>
        <begin position="72"/>
        <end position="92"/>
    </location>
</feature>
<dbReference type="EMBL" id="LXPE01000015">
    <property type="protein sequence ID" value="OBA26619.1"/>
    <property type="molecule type" value="Genomic_DNA"/>
</dbReference>
<accession>A0A1B7TCZ1</accession>
<reference evidence="3" key="1">
    <citation type="journal article" date="2016" name="Proc. Natl. Acad. Sci. U.S.A.">
        <title>Comparative genomics of biotechnologically important yeasts.</title>
        <authorList>
            <person name="Riley R."/>
            <person name="Haridas S."/>
            <person name="Wolfe K.H."/>
            <person name="Lopes M.R."/>
            <person name="Hittinger C.T."/>
            <person name="Goeker M."/>
            <person name="Salamov A.A."/>
            <person name="Wisecaver J.H."/>
            <person name="Long T.M."/>
            <person name="Calvey C.H."/>
            <person name="Aerts A.L."/>
            <person name="Barry K.W."/>
            <person name="Choi C."/>
            <person name="Clum A."/>
            <person name="Coughlan A.Y."/>
            <person name="Deshpande S."/>
            <person name="Douglass A.P."/>
            <person name="Hanson S.J."/>
            <person name="Klenk H.-P."/>
            <person name="LaButti K.M."/>
            <person name="Lapidus A."/>
            <person name="Lindquist E.A."/>
            <person name="Lipzen A.M."/>
            <person name="Meier-Kolthoff J.P."/>
            <person name="Ohm R.A."/>
            <person name="Otillar R.P."/>
            <person name="Pangilinan J.L."/>
            <person name="Peng Y."/>
            <person name="Rokas A."/>
            <person name="Rosa C.A."/>
            <person name="Scheuner C."/>
            <person name="Sibirny A.A."/>
            <person name="Slot J.C."/>
            <person name="Stielow J.B."/>
            <person name="Sun H."/>
            <person name="Kurtzman C.P."/>
            <person name="Blackwell M."/>
            <person name="Grigoriev I.V."/>
            <person name="Jeffries T.W."/>
        </authorList>
    </citation>
    <scope>NUCLEOTIDE SEQUENCE [LARGE SCALE GENOMIC DNA]</scope>
    <source>
        <strain evidence="3">NRRL Y-1626</strain>
    </source>
</reference>
<keyword evidence="1" id="KW-0472">Membrane</keyword>
<keyword evidence="3" id="KW-1185">Reference proteome</keyword>
<dbReference type="AlphaFoldDB" id="A0A1B7TCZ1"/>
<evidence type="ECO:0000313" key="3">
    <source>
        <dbReference type="Proteomes" id="UP000092321"/>
    </source>
</evidence>
<evidence type="ECO:0000256" key="1">
    <source>
        <dbReference type="SAM" id="Phobius"/>
    </source>
</evidence>
<keyword evidence="1" id="KW-0812">Transmembrane</keyword>
<feature type="transmembrane region" description="Helical" evidence="1">
    <location>
        <begin position="107"/>
        <end position="125"/>
    </location>
</feature>
<proteinExistence type="predicted"/>
<name>A0A1B7TCZ1_9ASCO</name>
<feature type="transmembrane region" description="Helical" evidence="1">
    <location>
        <begin position="146"/>
        <end position="164"/>
    </location>
</feature>
<gene>
    <name evidence="2" type="ORF">HANVADRAFT_2570</name>
</gene>
<protein>
    <submittedName>
        <fullName evidence="2">Uncharacterized protein</fullName>
    </submittedName>
</protein>
<dbReference type="Proteomes" id="UP000092321">
    <property type="component" value="Unassembled WGS sequence"/>
</dbReference>
<sequence>MKRSRVDKQILNDYNNEERYELKSMLNDEKVNRENIYDEDSEYIDNYEEQDSQKLILAFKTRLKHFQNYTRTTLQFFLIVYIMIVLLILPVLSKLKNSPLKLNRRSSVFAIQGSLIVFIHCKLLLTDTGMPGISNSQRVTERQSRVIHGLTALLIFGLIMKTYLKLCWLVFSTGVIKQKQILNH</sequence>
<organism evidence="2 3">
    <name type="scientific">Hanseniaspora valbyensis NRRL Y-1626</name>
    <dbReference type="NCBI Taxonomy" id="766949"/>
    <lineage>
        <taxon>Eukaryota</taxon>
        <taxon>Fungi</taxon>
        <taxon>Dikarya</taxon>
        <taxon>Ascomycota</taxon>
        <taxon>Saccharomycotina</taxon>
        <taxon>Saccharomycetes</taxon>
        <taxon>Saccharomycodales</taxon>
        <taxon>Saccharomycodaceae</taxon>
        <taxon>Hanseniaspora</taxon>
    </lineage>
</organism>